<dbReference type="Proteomes" id="UP000184082">
    <property type="component" value="Unassembled WGS sequence"/>
</dbReference>
<keyword evidence="3 4" id="KW-0479">Metal-binding</keyword>
<dbReference type="SUPFAM" id="SSF102705">
    <property type="entry name" value="NIF3 (NGG1p interacting factor 3)-like"/>
    <property type="match status" value="1"/>
</dbReference>
<evidence type="ECO:0000313" key="7">
    <source>
        <dbReference type="Proteomes" id="UP000184082"/>
    </source>
</evidence>
<protein>
    <recommendedName>
        <fullName evidence="2 4">GTP cyclohydrolase 1 type 2 homolog</fullName>
    </recommendedName>
</protein>
<dbReference type="PANTHER" id="PTHR13799">
    <property type="entry name" value="NGG1 INTERACTING FACTOR 3"/>
    <property type="match status" value="1"/>
</dbReference>
<evidence type="ECO:0000256" key="3">
    <source>
        <dbReference type="ARBA" id="ARBA00022723"/>
    </source>
</evidence>
<dbReference type="AlphaFoldDB" id="A0A1M6MAI5"/>
<feature type="binding site" evidence="5">
    <location>
        <position position="335"/>
    </location>
    <ligand>
        <name>a divalent metal cation</name>
        <dbReference type="ChEBI" id="CHEBI:60240"/>
        <label>1</label>
    </ligand>
</feature>
<dbReference type="RefSeq" id="WP_072965769.1">
    <property type="nucleotide sequence ID" value="NZ_FRAJ01000004.1"/>
</dbReference>
<evidence type="ECO:0000313" key="6">
    <source>
        <dbReference type="EMBL" id="SHJ80390.1"/>
    </source>
</evidence>
<dbReference type="InterPro" id="IPR002678">
    <property type="entry name" value="DUF34/NIF3"/>
</dbReference>
<evidence type="ECO:0000256" key="4">
    <source>
        <dbReference type="PIRNR" id="PIRNR037489"/>
    </source>
</evidence>
<evidence type="ECO:0000256" key="2">
    <source>
        <dbReference type="ARBA" id="ARBA00022112"/>
    </source>
</evidence>
<feature type="binding site" evidence="5">
    <location>
        <position position="105"/>
    </location>
    <ligand>
        <name>a divalent metal cation</name>
        <dbReference type="ChEBI" id="CHEBI:60240"/>
        <label>1</label>
    </ligand>
</feature>
<dbReference type="InterPro" id="IPR036069">
    <property type="entry name" value="DUF34/NIF3_sf"/>
</dbReference>
<dbReference type="Gene3D" id="3.40.1390.30">
    <property type="entry name" value="NIF3 (NGG1p interacting factor 3)-like"/>
    <property type="match status" value="2"/>
</dbReference>
<dbReference type="InterPro" id="IPR017221">
    <property type="entry name" value="DUF34/NIF3_bac"/>
</dbReference>
<dbReference type="InterPro" id="IPR015867">
    <property type="entry name" value="N-reg_PII/ATP_PRibTrfase_C"/>
</dbReference>
<feature type="binding site" evidence="5">
    <location>
        <position position="67"/>
    </location>
    <ligand>
        <name>a divalent metal cation</name>
        <dbReference type="ChEBI" id="CHEBI:60240"/>
        <label>1</label>
    </ligand>
</feature>
<sequence length="372" mass="41885">MSVKCSKVIEMMEELAPSFLAEHWDNVGLQIGSISKEIKKIMVCLEVNNKVVDEAIEKKADMIITHHPLIFKPIKKINYSEPIGKVINKLIKNDINLFCAHTNLDIAVGGTSDYIAKLLNLDDLKPLKITHKTKYYKLAVFVPKENIDDVREAISLAGAGHIGKYSHCTFKTLGIGTFKPLEGSNPFIGSLNNLEKVEEYKLETIVPSNNLSKVINQMLKVHPYEEVAYDIFPLENEFEVFGFGRIGHLTIQKTLKELAVELKEKLKADAIRLIGNKHKVIRKVAICTGSGAEFIIDAYRSGCDCYITGDIKYHDAQYASELGLTVIDAGHFETENIICEFLKEYLITKLKSKNYDLEIISSNLNINPFTYI</sequence>
<dbReference type="GO" id="GO:0046872">
    <property type="term" value="F:metal ion binding"/>
    <property type="evidence" value="ECO:0007669"/>
    <property type="project" value="UniProtKB-UniRule"/>
</dbReference>
<reference evidence="6 7" key="1">
    <citation type="submission" date="2016-11" db="EMBL/GenBank/DDBJ databases">
        <authorList>
            <person name="Jaros S."/>
            <person name="Januszkiewicz K."/>
            <person name="Wedrychowicz H."/>
        </authorList>
    </citation>
    <scope>NUCLEOTIDE SEQUENCE [LARGE SCALE GENOMIC DNA]</scope>
    <source>
        <strain evidence="6 7">DSM 14501</strain>
    </source>
</reference>
<dbReference type="Gene3D" id="3.30.70.120">
    <property type="match status" value="1"/>
</dbReference>
<dbReference type="EMBL" id="FRAJ01000004">
    <property type="protein sequence ID" value="SHJ80390.1"/>
    <property type="molecule type" value="Genomic_DNA"/>
</dbReference>
<dbReference type="PANTHER" id="PTHR13799:SF14">
    <property type="entry name" value="GTP CYCLOHYDROLASE 1 TYPE 2 HOMOLOG"/>
    <property type="match status" value="1"/>
</dbReference>
<dbReference type="PIRSF" id="PIRSF037489">
    <property type="entry name" value="UCP037489_NIF3_YqfO"/>
    <property type="match status" value="1"/>
</dbReference>
<gene>
    <name evidence="6" type="ORF">SAMN02745883_00453</name>
</gene>
<organism evidence="6 7">
    <name type="scientific">Caminicella sporogenes DSM 14501</name>
    <dbReference type="NCBI Taxonomy" id="1121266"/>
    <lineage>
        <taxon>Bacteria</taxon>
        <taxon>Bacillati</taxon>
        <taxon>Bacillota</taxon>
        <taxon>Clostridia</taxon>
        <taxon>Peptostreptococcales</taxon>
        <taxon>Caminicellaceae</taxon>
        <taxon>Caminicella</taxon>
    </lineage>
</organism>
<dbReference type="Pfam" id="PF01784">
    <property type="entry name" value="DUF34_NIF3"/>
    <property type="match status" value="1"/>
</dbReference>
<evidence type="ECO:0000256" key="5">
    <source>
        <dbReference type="PIRSR" id="PIRSR602678-1"/>
    </source>
</evidence>
<dbReference type="FunFam" id="3.40.1390.30:FF:000001">
    <property type="entry name" value="GTP cyclohydrolase 1 type 2"/>
    <property type="match status" value="1"/>
</dbReference>
<dbReference type="NCBIfam" id="TIGR00486">
    <property type="entry name" value="YbgI_SA1388"/>
    <property type="match status" value="1"/>
</dbReference>
<dbReference type="GO" id="GO:0005737">
    <property type="term" value="C:cytoplasm"/>
    <property type="evidence" value="ECO:0007669"/>
    <property type="project" value="TreeGrafter"/>
</dbReference>
<name>A0A1M6MAI5_9FIRM</name>
<feature type="binding site" evidence="5">
    <location>
        <position position="66"/>
    </location>
    <ligand>
        <name>a divalent metal cation</name>
        <dbReference type="ChEBI" id="CHEBI:60240"/>
        <label>1</label>
    </ligand>
</feature>
<accession>A0A1M6MAI5</accession>
<evidence type="ECO:0000256" key="1">
    <source>
        <dbReference type="ARBA" id="ARBA00006964"/>
    </source>
</evidence>
<keyword evidence="7" id="KW-1185">Reference proteome</keyword>
<proteinExistence type="inferred from homology"/>
<dbReference type="FunFam" id="3.30.70.120:FF:000006">
    <property type="entry name" value="GTP cyclohydrolase 1 type 2 homolog"/>
    <property type="match status" value="1"/>
</dbReference>
<comment type="similarity">
    <text evidence="1 4">Belongs to the GTP cyclohydrolase I type 2/NIF3 family.</text>
</comment>
<feature type="binding site" evidence="5">
    <location>
        <position position="331"/>
    </location>
    <ligand>
        <name>a divalent metal cation</name>
        <dbReference type="ChEBI" id="CHEBI:60240"/>
        <label>1</label>
    </ligand>
</feature>
<dbReference type="STRING" id="1121266.SAMN02745883_00453"/>